<keyword evidence="1" id="KW-0472">Membrane</keyword>
<keyword evidence="1" id="KW-0812">Transmembrane</keyword>
<dbReference type="OrthoDB" id="8188647at2759"/>
<gene>
    <name evidence="2" type="ORF">ILUMI_16485</name>
</gene>
<keyword evidence="3" id="KW-1185">Reference proteome</keyword>
<proteinExistence type="predicted"/>
<protein>
    <submittedName>
        <fullName evidence="2">Uncharacterized protein</fullName>
    </submittedName>
</protein>
<accession>A0A8K0CLR0</accession>
<comment type="caution">
    <text evidence="2">The sequence shown here is derived from an EMBL/GenBank/DDBJ whole genome shotgun (WGS) entry which is preliminary data.</text>
</comment>
<organism evidence="2 3">
    <name type="scientific">Ignelater luminosus</name>
    <name type="common">Cucubano</name>
    <name type="synonym">Pyrophorus luminosus</name>
    <dbReference type="NCBI Taxonomy" id="2038154"/>
    <lineage>
        <taxon>Eukaryota</taxon>
        <taxon>Metazoa</taxon>
        <taxon>Ecdysozoa</taxon>
        <taxon>Arthropoda</taxon>
        <taxon>Hexapoda</taxon>
        <taxon>Insecta</taxon>
        <taxon>Pterygota</taxon>
        <taxon>Neoptera</taxon>
        <taxon>Endopterygota</taxon>
        <taxon>Coleoptera</taxon>
        <taxon>Polyphaga</taxon>
        <taxon>Elateriformia</taxon>
        <taxon>Elateroidea</taxon>
        <taxon>Elateridae</taxon>
        <taxon>Agrypninae</taxon>
        <taxon>Pyrophorini</taxon>
        <taxon>Ignelater</taxon>
    </lineage>
</organism>
<evidence type="ECO:0000313" key="2">
    <source>
        <dbReference type="EMBL" id="KAF2889688.1"/>
    </source>
</evidence>
<feature type="transmembrane region" description="Helical" evidence="1">
    <location>
        <begin position="132"/>
        <end position="155"/>
    </location>
</feature>
<dbReference type="AlphaFoldDB" id="A0A8K0CLR0"/>
<name>A0A8K0CLR0_IGNLU</name>
<evidence type="ECO:0000313" key="3">
    <source>
        <dbReference type="Proteomes" id="UP000801492"/>
    </source>
</evidence>
<dbReference type="EMBL" id="VTPC01063784">
    <property type="protein sequence ID" value="KAF2889688.1"/>
    <property type="molecule type" value="Genomic_DNA"/>
</dbReference>
<keyword evidence="1" id="KW-1133">Transmembrane helix</keyword>
<evidence type="ECO:0000256" key="1">
    <source>
        <dbReference type="SAM" id="Phobius"/>
    </source>
</evidence>
<reference evidence="2" key="1">
    <citation type="submission" date="2019-08" db="EMBL/GenBank/DDBJ databases">
        <title>The genome of the North American firefly Photinus pyralis.</title>
        <authorList>
            <consortium name="Photinus pyralis genome working group"/>
            <person name="Fallon T.R."/>
            <person name="Sander Lower S.E."/>
            <person name="Weng J.-K."/>
        </authorList>
    </citation>
    <scope>NUCLEOTIDE SEQUENCE</scope>
    <source>
        <strain evidence="2">TRF0915ILg1</strain>
        <tissue evidence="2">Whole body</tissue>
    </source>
</reference>
<sequence length="176" mass="19772">MGLVTEIENLIDLKEANAEIASRASELFKDCTEARKIGTNLQRSLTELSRLLTLTRQECLPRDQALCDTLQTSELNVSFRIDQISSDKSLQQLQDLEEIQGFNNTIEQTHRTFQGLPRRVSLETAVSRAGDILSFCIISVLYAKLTPAAILLILLQILKQFYVRGTSCSTEPCAMY</sequence>
<dbReference type="Proteomes" id="UP000801492">
    <property type="component" value="Unassembled WGS sequence"/>
</dbReference>